<name>A0A9W9VBS5_9EURO</name>
<dbReference type="FunFam" id="3.40.50.720:FF:000131">
    <property type="entry name" value="Short-chain dehydrogenase/reductase 3"/>
    <property type="match status" value="1"/>
</dbReference>
<evidence type="ECO:0000256" key="8">
    <source>
        <dbReference type="ARBA" id="ARBA00023136"/>
    </source>
</evidence>
<keyword evidence="3" id="KW-0812">Transmembrane</keyword>
<dbReference type="InterPro" id="IPR002347">
    <property type="entry name" value="SDR_fam"/>
</dbReference>
<dbReference type="Gene3D" id="3.40.50.720">
    <property type="entry name" value="NAD(P)-binding Rossmann-like Domain"/>
    <property type="match status" value="1"/>
</dbReference>
<dbReference type="GeneID" id="81376685"/>
<evidence type="ECO:0000256" key="12">
    <source>
        <dbReference type="RuleBase" id="RU000363"/>
    </source>
</evidence>
<dbReference type="GO" id="GO:0052650">
    <property type="term" value="F:all-trans-retinol dehydrogenase (NADP+) activity"/>
    <property type="evidence" value="ECO:0007669"/>
    <property type="project" value="UniProtKB-ARBA"/>
</dbReference>
<organism evidence="13 14">
    <name type="scientific">Penicillium cosmopolitanum</name>
    <dbReference type="NCBI Taxonomy" id="1131564"/>
    <lineage>
        <taxon>Eukaryota</taxon>
        <taxon>Fungi</taxon>
        <taxon>Dikarya</taxon>
        <taxon>Ascomycota</taxon>
        <taxon>Pezizomycotina</taxon>
        <taxon>Eurotiomycetes</taxon>
        <taxon>Eurotiomycetidae</taxon>
        <taxon>Eurotiales</taxon>
        <taxon>Aspergillaceae</taxon>
        <taxon>Penicillium</taxon>
    </lineage>
</organism>
<evidence type="ECO:0000313" key="14">
    <source>
        <dbReference type="Proteomes" id="UP001147747"/>
    </source>
</evidence>
<comment type="similarity">
    <text evidence="2 12">Belongs to the short-chain dehydrogenases/reductases (SDR) family.</text>
</comment>
<evidence type="ECO:0000256" key="2">
    <source>
        <dbReference type="ARBA" id="ARBA00006484"/>
    </source>
</evidence>
<dbReference type="GO" id="GO:0016020">
    <property type="term" value="C:membrane"/>
    <property type="evidence" value="ECO:0007669"/>
    <property type="project" value="UniProtKB-SubCell"/>
</dbReference>
<gene>
    <name evidence="13" type="ORF">N7509_013068</name>
</gene>
<keyword evidence="8" id="KW-0472">Membrane</keyword>
<keyword evidence="5" id="KW-1133">Transmembrane helix</keyword>
<evidence type="ECO:0000313" key="13">
    <source>
        <dbReference type="EMBL" id="KAJ5376182.1"/>
    </source>
</evidence>
<keyword evidence="4" id="KW-0521">NADP</keyword>
<reference evidence="13" key="2">
    <citation type="journal article" date="2023" name="IMA Fungus">
        <title>Comparative genomic study of the Penicillium genus elucidates a diverse pangenome and 15 lateral gene transfer events.</title>
        <authorList>
            <person name="Petersen C."/>
            <person name="Sorensen T."/>
            <person name="Nielsen M.R."/>
            <person name="Sondergaard T.E."/>
            <person name="Sorensen J.L."/>
            <person name="Fitzpatrick D.A."/>
            <person name="Frisvad J.C."/>
            <person name="Nielsen K.L."/>
        </authorList>
    </citation>
    <scope>NUCLEOTIDE SEQUENCE</scope>
    <source>
        <strain evidence="13">IBT 29677</strain>
    </source>
</reference>
<evidence type="ECO:0000256" key="6">
    <source>
        <dbReference type="ARBA" id="ARBA00023002"/>
    </source>
</evidence>
<dbReference type="PANTHER" id="PTHR24322">
    <property type="entry name" value="PKSB"/>
    <property type="match status" value="1"/>
</dbReference>
<protein>
    <recommendedName>
        <fullName evidence="10">Short-chain dehydrogenase/reductase 3</fullName>
    </recommendedName>
    <alternativeName>
        <fullName evidence="11">Retinal short-chain dehydrogenase/reductase 1</fullName>
    </alternativeName>
</protein>
<evidence type="ECO:0000256" key="11">
    <source>
        <dbReference type="ARBA" id="ARBA00082544"/>
    </source>
</evidence>
<dbReference type="Proteomes" id="UP001147747">
    <property type="component" value="Unassembled WGS sequence"/>
</dbReference>
<dbReference type="AlphaFoldDB" id="A0A9W9VBS5"/>
<evidence type="ECO:0000256" key="7">
    <source>
        <dbReference type="ARBA" id="ARBA00023098"/>
    </source>
</evidence>
<accession>A0A9W9VBS5</accession>
<dbReference type="Pfam" id="PF00106">
    <property type="entry name" value="adh_short"/>
    <property type="match status" value="1"/>
</dbReference>
<evidence type="ECO:0000256" key="4">
    <source>
        <dbReference type="ARBA" id="ARBA00022857"/>
    </source>
</evidence>
<dbReference type="RefSeq" id="XP_056481212.1">
    <property type="nucleotide sequence ID" value="XM_056637705.1"/>
</dbReference>
<evidence type="ECO:0000256" key="1">
    <source>
        <dbReference type="ARBA" id="ARBA00004141"/>
    </source>
</evidence>
<reference evidence="13" key="1">
    <citation type="submission" date="2022-12" db="EMBL/GenBank/DDBJ databases">
        <authorList>
            <person name="Petersen C."/>
        </authorList>
    </citation>
    <scope>NUCLEOTIDE SEQUENCE</scope>
    <source>
        <strain evidence="13">IBT 29677</strain>
    </source>
</reference>
<comment type="function">
    <text evidence="9">Catalyzes the reduction of all-trans-retinal to all-trans-retinol in the presence of NADPH.</text>
</comment>
<evidence type="ECO:0000256" key="10">
    <source>
        <dbReference type="ARBA" id="ARBA00068717"/>
    </source>
</evidence>
<evidence type="ECO:0000256" key="5">
    <source>
        <dbReference type="ARBA" id="ARBA00022989"/>
    </source>
</evidence>
<keyword evidence="7" id="KW-0443">Lipid metabolism</keyword>
<comment type="caution">
    <text evidence="13">The sequence shown here is derived from an EMBL/GenBank/DDBJ whole genome shotgun (WGS) entry which is preliminary data.</text>
</comment>
<dbReference type="PRINTS" id="PR00080">
    <property type="entry name" value="SDRFAMILY"/>
</dbReference>
<evidence type="ECO:0000256" key="9">
    <source>
        <dbReference type="ARBA" id="ARBA00059620"/>
    </source>
</evidence>
<dbReference type="PANTHER" id="PTHR24322:SF736">
    <property type="entry name" value="RETINOL DEHYDROGENASE 10"/>
    <property type="match status" value="1"/>
</dbReference>
<dbReference type="EMBL" id="JAPZBU010000012">
    <property type="protein sequence ID" value="KAJ5376182.1"/>
    <property type="molecule type" value="Genomic_DNA"/>
</dbReference>
<dbReference type="PRINTS" id="PR00081">
    <property type="entry name" value="GDHRDH"/>
</dbReference>
<proteinExistence type="inferred from homology"/>
<evidence type="ECO:0000256" key="3">
    <source>
        <dbReference type="ARBA" id="ARBA00022692"/>
    </source>
</evidence>
<keyword evidence="14" id="KW-1185">Reference proteome</keyword>
<comment type="subcellular location">
    <subcellularLocation>
        <location evidence="1">Membrane</location>
        <topology evidence="1">Multi-pass membrane protein</topology>
    </subcellularLocation>
</comment>
<dbReference type="CDD" id="cd05339">
    <property type="entry name" value="17beta-HSDXI-like_SDR_c"/>
    <property type="match status" value="1"/>
</dbReference>
<dbReference type="InterPro" id="IPR036291">
    <property type="entry name" value="NAD(P)-bd_dom_sf"/>
</dbReference>
<keyword evidence="6" id="KW-0560">Oxidoreductase</keyword>
<sequence length="335" mass="37268">MSVAKFILDTSQGLIDKLPDQLQRIILLPSIRKGLAVLAALQFLRSFNSYLSRGAQNNWVRLAPWDPSKELVVLTGGCSGIGKQILADLTNLKVKVIILDVKEPTFALPANATFYQADITSSSILKEVAGKIRKEHGNPTILINNAGVADGGTILEKSEESIRLTMDVNLLSHFWTVREFLPSMIQKDHGHIITIASATSFITIGQIADYTCSKAAAVAFHEGLTQELKYWYKSKKIRTSIVHPFWVRTPMIDDMIKAGHKFGEPIMSTEEVSSAIVKQITSQNGGQLIVPNSHAHITLLRALPCWIQERVRDGASKNFVRLRELQDQMKTENRL</sequence>
<dbReference type="OrthoDB" id="10253736at2759"/>
<dbReference type="SUPFAM" id="SSF51735">
    <property type="entry name" value="NAD(P)-binding Rossmann-fold domains"/>
    <property type="match status" value="1"/>
</dbReference>